<accession>A0ABW0PM44</accession>
<feature type="domain" description="Tox-PL-2" evidence="1">
    <location>
        <begin position="12"/>
        <end position="109"/>
    </location>
</feature>
<proteinExistence type="predicted"/>
<dbReference type="RefSeq" id="WP_379723813.1">
    <property type="nucleotide sequence ID" value="NZ_JBHSMS010000055.1"/>
</dbReference>
<dbReference type="InterPro" id="IPR028910">
    <property type="entry name" value="Tox-PL-2_dom"/>
</dbReference>
<keyword evidence="3" id="KW-1185">Reference proteome</keyword>
<sequence>MSASLAASIASTITIKHGRLACLQCAEELRDAFVSAGIEGRIVKLEAQAKHTRGWIFMRDESFVLPFKVTRGIESISENGAHYGVEVYQTVYDNIFRSGIAAADWPHQFESAGPLVVSTHEVSEARCARCYGLQPRQALPAYWNHGRRFVSGPESLPRRCRKARAQEPTQAHSAIDRSPRRPDVADWRAEQPCGAPTWLRVSCLRWSARGRPLTNRRRYGKGKRR</sequence>
<dbReference type="Proteomes" id="UP001596031">
    <property type="component" value="Unassembled WGS sequence"/>
</dbReference>
<protein>
    <submittedName>
        <fullName evidence="2">Papain fold toxin domain-containing protein</fullName>
    </submittedName>
</protein>
<comment type="caution">
    <text evidence="2">The sequence shown here is derived from an EMBL/GenBank/DDBJ whole genome shotgun (WGS) entry which is preliminary data.</text>
</comment>
<dbReference type="EMBL" id="JBHSMS010000055">
    <property type="protein sequence ID" value="MFC5512817.1"/>
    <property type="molecule type" value="Genomic_DNA"/>
</dbReference>
<evidence type="ECO:0000259" key="1">
    <source>
        <dbReference type="Pfam" id="PF15643"/>
    </source>
</evidence>
<evidence type="ECO:0000313" key="2">
    <source>
        <dbReference type="EMBL" id="MFC5512817.1"/>
    </source>
</evidence>
<name>A0ABW0PM44_9BURK</name>
<reference evidence="3" key="1">
    <citation type="journal article" date="2019" name="Int. J. Syst. Evol. Microbiol.">
        <title>The Global Catalogue of Microorganisms (GCM) 10K type strain sequencing project: providing services to taxonomists for standard genome sequencing and annotation.</title>
        <authorList>
            <consortium name="The Broad Institute Genomics Platform"/>
            <consortium name="The Broad Institute Genome Sequencing Center for Infectious Disease"/>
            <person name="Wu L."/>
            <person name="Ma J."/>
        </authorList>
    </citation>
    <scope>NUCLEOTIDE SEQUENCE [LARGE SCALE GENOMIC DNA]</scope>
    <source>
        <strain evidence="3">CCUG 38813</strain>
    </source>
</reference>
<organism evidence="2 3">
    <name type="scientific">Massilia jejuensis</name>
    <dbReference type="NCBI Taxonomy" id="648894"/>
    <lineage>
        <taxon>Bacteria</taxon>
        <taxon>Pseudomonadati</taxon>
        <taxon>Pseudomonadota</taxon>
        <taxon>Betaproteobacteria</taxon>
        <taxon>Burkholderiales</taxon>
        <taxon>Oxalobacteraceae</taxon>
        <taxon>Telluria group</taxon>
        <taxon>Massilia</taxon>
    </lineage>
</organism>
<evidence type="ECO:0000313" key="3">
    <source>
        <dbReference type="Proteomes" id="UP001596031"/>
    </source>
</evidence>
<gene>
    <name evidence="2" type="ORF">ACFPOU_17070</name>
</gene>
<dbReference type="Pfam" id="PF15643">
    <property type="entry name" value="Tox-PL-2"/>
    <property type="match status" value="1"/>
</dbReference>